<dbReference type="InterPro" id="IPR013325">
    <property type="entry name" value="RNA_pol_sigma_r2"/>
</dbReference>
<keyword evidence="3" id="KW-0731">Sigma factor</keyword>
<accession>A0A1C4XCI1</accession>
<name>A0A1C4XCI1_9ACTN</name>
<keyword evidence="4" id="KW-0238">DNA-binding</keyword>
<dbReference type="InterPro" id="IPR014284">
    <property type="entry name" value="RNA_pol_sigma-70_dom"/>
</dbReference>
<dbReference type="EMBL" id="LT607409">
    <property type="protein sequence ID" value="SCF06196.1"/>
    <property type="molecule type" value="Genomic_DNA"/>
</dbReference>
<dbReference type="GeneID" id="300128082"/>
<feature type="domain" description="RNA polymerase sigma factor 70 region 4 type 2" evidence="7">
    <location>
        <begin position="97"/>
        <end position="149"/>
    </location>
</feature>
<dbReference type="Proteomes" id="UP000198224">
    <property type="component" value="Chromosome I"/>
</dbReference>
<feature type="domain" description="RNA polymerase sigma-70 region 2" evidence="6">
    <location>
        <begin position="15"/>
        <end position="75"/>
    </location>
</feature>
<dbReference type="Gene3D" id="1.10.10.10">
    <property type="entry name" value="Winged helix-like DNA-binding domain superfamily/Winged helix DNA-binding domain"/>
    <property type="match status" value="1"/>
</dbReference>
<dbReference type="InterPro" id="IPR014325">
    <property type="entry name" value="RNA_pol_sigma-E_actinobac"/>
</dbReference>
<dbReference type="InterPro" id="IPR036388">
    <property type="entry name" value="WH-like_DNA-bd_sf"/>
</dbReference>
<dbReference type="GO" id="GO:0003677">
    <property type="term" value="F:DNA binding"/>
    <property type="evidence" value="ECO:0007669"/>
    <property type="project" value="UniProtKB-KW"/>
</dbReference>
<dbReference type="SUPFAM" id="SSF88946">
    <property type="entry name" value="Sigma2 domain of RNA polymerase sigma factors"/>
    <property type="match status" value="1"/>
</dbReference>
<comment type="similarity">
    <text evidence="1">Belongs to the sigma-70 factor family. ECF subfamily.</text>
</comment>
<dbReference type="InterPro" id="IPR007627">
    <property type="entry name" value="RNA_pol_sigma70_r2"/>
</dbReference>
<dbReference type="Pfam" id="PF04542">
    <property type="entry name" value="Sigma70_r2"/>
    <property type="match status" value="1"/>
</dbReference>
<dbReference type="InterPro" id="IPR013249">
    <property type="entry name" value="RNA_pol_sigma70_r4_t2"/>
</dbReference>
<evidence type="ECO:0000256" key="2">
    <source>
        <dbReference type="ARBA" id="ARBA00023015"/>
    </source>
</evidence>
<dbReference type="GO" id="GO:0016987">
    <property type="term" value="F:sigma factor activity"/>
    <property type="evidence" value="ECO:0007669"/>
    <property type="project" value="UniProtKB-KW"/>
</dbReference>
<reference evidence="9" key="1">
    <citation type="submission" date="2016-06" db="EMBL/GenBank/DDBJ databases">
        <authorList>
            <person name="Varghese N."/>
            <person name="Submissions Spin"/>
        </authorList>
    </citation>
    <scope>NUCLEOTIDE SEQUENCE [LARGE SCALE GENOMIC DNA]</scope>
    <source>
        <strain evidence="9">DSM 45160</strain>
    </source>
</reference>
<gene>
    <name evidence="8" type="ORF">GA0070612_3452</name>
</gene>
<dbReference type="InterPro" id="IPR013324">
    <property type="entry name" value="RNA_pol_sigma_r3/r4-like"/>
</dbReference>
<dbReference type="Gene3D" id="1.10.1740.10">
    <property type="match status" value="1"/>
</dbReference>
<protein>
    <submittedName>
        <fullName evidence="8">RNA polymerase sigma-70 factor, sigma-E family</fullName>
    </submittedName>
</protein>
<sequence>MADEDFVEFAQAAAGRLRDAAFLMCRDWHFAQDLTQTTLAKVYANWSRVRRADDPHAYARKVLLRCMIDQQRRRSSRELAMSAPPDRGEEHPAELRMTLLDAVATLPLRDRAIIVLRYWDDLSVEATAEVVGVSTAVVKSQSMRSLDRLRQLLGETRSELFAEERH</sequence>
<keyword evidence="2" id="KW-0805">Transcription regulation</keyword>
<organism evidence="8 9">
    <name type="scientific">Micromonospora chokoriensis</name>
    <dbReference type="NCBI Taxonomy" id="356851"/>
    <lineage>
        <taxon>Bacteria</taxon>
        <taxon>Bacillati</taxon>
        <taxon>Actinomycetota</taxon>
        <taxon>Actinomycetes</taxon>
        <taxon>Micromonosporales</taxon>
        <taxon>Micromonosporaceae</taxon>
        <taxon>Micromonospora</taxon>
    </lineage>
</organism>
<dbReference type="PANTHER" id="PTHR43133:SF50">
    <property type="entry name" value="ECF RNA POLYMERASE SIGMA FACTOR SIGM"/>
    <property type="match status" value="1"/>
</dbReference>
<evidence type="ECO:0000256" key="3">
    <source>
        <dbReference type="ARBA" id="ARBA00023082"/>
    </source>
</evidence>
<evidence type="ECO:0000256" key="1">
    <source>
        <dbReference type="ARBA" id="ARBA00010641"/>
    </source>
</evidence>
<dbReference type="InterPro" id="IPR039425">
    <property type="entry name" value="RNA_pol_sigma-70-like"/>
</dbReference>
<evidence type="ECO:0000256" key="5">
    <source>
        <dbReference type="ARBA" id="ARBA00023163"/>
    </source>
</evidence>
<evidence type="ECO:0000256" key="4">
    <source>
        <dbReference type="ARBA" id="ARBA00023125"/>
    </source>
</evidence>
<dbReference type="Pfam" id="PF08281">
    <property type="entry name" value="Sigma70_r4_2"/>
    <property type="match status" value="1"/>
</dbReference>
<evidence type="ECO:0000313" key="8">
    <source>
        <dbReference type="EMBL" id="SCF06196.1"/>
    </source>
</evidence>
<dbReference type="RefSeq" id="WP_088988818.1">
    <property type="nucleotide sequence ID" value="NZ_LT607409.1"/>
</dbReference>
<dbReference type="CDD" id="cd06171">
    <property type="entry name" value="Sigma70_r4"/>
    <property type="match status" value="1"/>
</dbReference>
<evidence type="ECO:0000259" key="7">
    <source>
        <dbReference type="Pfam" id="PF08281"/>
    </source>
</evidence>
<dbReference type="PANTHER" id="PTHR43133">
    <property type="entry name" value="RNA POLYMERASE ECF-TYPE SIGMA FACTO"/>
    <property type="match status" value="1"/>
</dbReference>
<dbReference type="GO" id="GO:0006352">
    <property type="term" value="P:DNA-templated transcription initiation"/>
    <property type="evidence" value="ECO:0007669"/>
    <property type="project" value="InterPro"/>
</dbReference>
<dbReference type="NCBIfam" id="TIGR02937">
    <property type="entry name" value="sigma70-ECF"/>
    <property type="match status" value="1"/>
</dbReference>
<evidence type="ECO:0000259" key="6">
    <source>
        <dbReference type="Pfam" id="PF04542"/>
    </source>
</evidence>
<proteinExistence type="inferred from homology"/>
<dbReference type="SUPFAM" id="SSF88659">
    <property type="entry name" value="Sigma3 and sigma4 domains of RNA polymerase sigma factors"/>
    <property type="match status" value="1"/>
</dbReference>
<keyword evidence="9" id="KW-1185">Reference proteome</keyword>
<dbReference type="AlphaFoldDB" id="A0A1C4XCI1"/>
<keyword evidence="5" id="KW-0804">Transcription</keyword>
<evidence type="ECO:0000313" key="9">
    <source>
        <dbReference type="Proteomes" id="UP000198224"/>
    </source>
</evidence>
<dbReference type="NCBIfam" id="TIGR02983">
    <property type="entry name" value="SigE-fam_strep"/>
    <property type="match status" value="1"/>
</dbReference>